<dbReference type="InterPro" id="IPR036890">
    <property type="entry name" value="HATPase_C_sf"/>
</dbReference>
<name>A0ABP3V686_9BURK</name>
<evidence type="ECO:0000256" key="5">
    <source>
        <dbReference type="ARBA" id="ARBA00022777"/>
    </source>
</evidence>
<proteinExistence type="predicted"/>
<dbReference type="Gene3D" id="3.30.450.20">
    <property type="entry name" value="PAS domain"/>
    <property type="match status" value="3"/>
</dbReference>
<dbReference type="PROSITE" id="PS50109">
    <property type="entry name" value="HIS_KIN"/>
    <property type="match status" value="1"/>
</dbReference>
<feature type="domain" description="PAS" evidence="7">
    <location>
        <begin position="427"/>
        <end position="499"/>
    </location>
</feature>
<dbReference type="SMART" id="SM00388">
    <property type="entry name" value="HisKA"/>
    <property type="match status" value="1"/>
</dbReference>
<dbReference type="InterPro" id="IPR001610">
    <property type="entry name" value="PAC"/>
</dbReference>
<feature type="domain" description="PAS" evidence="7">
    <location>
        <begin position="302"/>
        <end position="372"/>
    </location>
</feature>
<dbReference type="EMBL" id="BAAAEW010000007">
    <property type="protein sequence ID" value="GAA0747854.1"/>
    <property type="molecule type" value="Genomic_DNA"/>
</dbReference>
<reference evidence="10" key="1">
    <citation type="journal article" date="2019" name="Int. J. Syst. Evol. Microbiol.">
        <title>The Global Catalogue of Microorganisms (GCM) 10K type strain sequencing project: providing services to taxonomists for standard genome sequencing and annotation.</title>
        <authorList>
            <consortium name="The Broad Institute Genomics Platform"/>
            <consortium name="The Broad Institute Genome Sequencing Center for Infectious Disease"/>
            <person name="Wu L."/>
            <person name="Ma J."/>
        </authorList>
    </citation>
    <scope>NUCLEOTIDE SEQUENCE [LARGE SCALE GENOMIC DNA]</scope>
    <source>
        <strain evidence="10">JCM 15503</strain>
    </source>
</reference>
<dbReference type="PRINTS" id="PR00344">
    <property type="entry name" value="BCTRLSENSOR"/>
</dbReference>
<keyword evidence="5" id="KW-0418">Kinase</keyword>
<evidence type="ECO:0000259" key="7">
    <source>
        <dbReference type="PROSITE" id="PS50112"/>
    </source>
</evidence>
<dbReference type="CDD" id="cd00082">
    <property type="entry name" value="HisKA"/>
    <property type="match status" value="1"/>
</dbReference>
<dbReference type="InterPro" id="IPR035965">
    <property type="entry name" value="PAS-like_dom_sf"/>
</dbReference>
<keyword evidence="4" id="KW-0808">Transferase</keyword>
<dbReference type="InterPro" id="IPR003661">
    <property type="entry name" value="HisK_dim/P_dom"/>
</dbReference>
<dbReference type="SUPFAM" id="SSF55874">
    <property type="entry name" value="ATPase domain of HSP90 chaperone/DNA topoisomerase II/histidine kinase"/>
    <property type="match status" value="1"/>
</dbReference>
<dbReference type="Pfam" id="PF08447">
    <property type="entry name" value="PAS_3"/>
    <property type="match status" value="3"/>
</dbReference>
<evidence type="ECO:0000313" key="9">
    <source>
        <dbReference type="EMBL" id="GAA0747854.1"/>
    </source>
</evidence>
<comment type="caution">
    <text evidence="9">The sequence shown here is derived from an EMBL/GenBank/DDBJ whole genome shotgun (WGS) entry which is preliminary data.</text>
</comment>
<evidence type="ECO:0000256" key="2">
    <source>
        <dbReference type="ARBA" id="ARBA00012438"/>
    </source>
</evidence>
<dbReference type="PROSITE" id="PS50113">
    <property type="entry name" value="PAC"/>
    <property type="match status" value="3"/>
</dbReference>
<evidence type="ECO:0000256" key="3">
    <source>
        <dbReference type="ARBA" id="ARBA00022553"/>
    </source>
</evidence>
<organism evidence="9 10">
    <name type="scientific">Ideonella azotifigens</name>
    <dbReference type="NCBI Taxonomy" id="513160"/>
    <lineage>
        <taxon>Bacteria</taxon>
        <taxon>Pseudomonadati</taxon>
        <taxon>Pseudomonadota</taxon>
        <taxon>Betaproteobacteria</taxon>
        <taxon>Burkholderiales</taxon>
        <taxon>Sphaerotilaceae</taxon>
        <taxon>Ideonella</taxon>
    </lineage>
</organism>
<feature type="domain" description="PAC" evidence="8">
    <location>
        <begin position="242"/>
        <end position="294"/>
    </location>
</feature>
<dbReference type="SUPFAM" id="SSF47384">
    <property type="entry name" value="Homodimeric domain of signal transducing histidine kinase"/>
    <property type="match status" value="1"/>
</dbReference>
<dbReference type="Proteomes" id="UP001500279">
    <property type="component" value="Unassembled WGS sequence"/>
</dbReference>
<dbReference type="InterPro" id="IPR000700">
    <property type="entry name" value="PAS-assoc_C"/>
</dbReference>
<feature type="domain" description="PAS" evidence="7">
    <location>
        <begin position="169"/>
        <end position="239"/>
    </location>
</feature>
<dbReference type="SMART" id="SM00091">
    <property type="entry name" value="PAS"/>
    <property type="match status" value="3"/>
</dbReference>
<dbReference type="InterPro" id="IPR013655">
    <property type="entry name" value="PAS_fold_3"/>
</dbReference>
<feature type="domain" description="PAC" evidence="8">
    <location>
        <begin position="500"/>
        <end position="552"/>
    </location>
</feature>
<feature type="domain" description="Histidine kinase" evidence="6">
    <location>
        <begin position="572"/>
        <end position="788"/>
    </location>
</feature>
<accession>A0ABP3V686</accession>
<evidence type="ECO:0000256" key="4">
    <source>
        <dbReference type="ARBA" id="ARBA00022679"/>
    </source>
</evidence>
<dbReference type="PROSITE" id="PS50112">
    <property type="entry name" value="PAS"/>
    <property type="match status" value="3"/>
</dbReference>
<dbReference type="PANTHER" id="PTHR43304:SF1">
    <property type="entry name" value="PAC DOMAIN-CONTAINING PROTEIN"/>
    <property type="match status" value="1"/>
</dbReference>
<evidence type="ECO:0000313" key="10">
    <source>
        <dbReference type="Proteomes" id="UP001500279"/>
    </source>
</evidence>
<dbReference type="SMART" id="SM00387">
    <property type="entry name" value="HATPase_c"/>
    <property type="match status" value="1"/>
</dbReference>
<dbReference type="InterPro" id="IPR003594">
    <property type="entry name" value="HATPase_dom"/>
</dbReference>
<evidence type="ECO:0000256" key="1">
    <source>
        <dbReference type="ARBA" id="ARBA00000085"/>
    </source>
</evidence>
<dbReference type="InterPro" id="IPR036097">
    <property type="entry name" value="HisK_dim/P_sf"/>
</dbReference>
<keyword evidence="3" id="KW-0597">Phosphoprotein</keyword>
<dbReference type="InterPro" id="IPR052162">
    <property type="entry name" value="Sensor_kinase/Photoreceptor"/>
</dbReference>
<dbReference type="InterPro" id="IPR000014">
    <property type="entry name" value="PAS"/>
</dbReference>
<dbReference type="Gene3D" id="3.30.565.10">
    <property type="entry name" value="Histidine kinase-like ATPase, C-terminal domain"/>
    <property type="match status" value="1"/>
</dbReference>
<keyword evidence="10" id="KW-1185">Reference proteome</keyword>
<evidence type="ECO:0000259" key="6">
    <source>
        <dbReference type="PROSITE" id="PS50109"/>
    </source>
</evidence>
<comment type="catalytic activity">
    <reaction evidence="1">
        <text>ATP + protein L-histidine = ADP + protein N-phospho-L-histidine.</text>
        <dbReference type="EC" id="2.7.13.3"/>
    </reaction>
</comment>
<sequence>MRQSDDDFEHLVRLASTWRGRDPTAIVESMLETLIDMLGLDFAALRFSHTIHLFLRTGNALSTTQPAGDLVPSIDAWLAAHPQLGSASMVVGGEVLGVAAVPLGEIASMGSLVVGSRRAGFPLRSEWLRLKVSAMQAGLACREIRELNDLRPPADTRMEKPTGAALAESEWRLNLIINTIPAMAWSATPDGMLDFCNQHFLDFVGLSSSEILGLGFYRIFHPDDMPHLLAAWQEIMASKRVREIDGRIRRADGEYRWFTLRQNPLRDPSGKVAKWYGVVLDIEDRKRAEEALKEARSALVASEQNLRLIVDSLPVLAWVARPDGTAEFVNRRWAEYAGVEAEQILEWGFLNFYHPDDVAGMVETWKDALETRDRMDLKGRIRRFDGEYRWFYFSGRKITDANGVVRWVGANVDFEDLQRAEDALKASEQRLKLIIDTIPVMAWSSEPDGYVDFFSKNLLDFCGLRYEDVVGEGYSRMFHPEDLDYMLRRWERVRSIKRGEEIDARVRRSDGEYRWFTFRQSPLLDANGDVVKWYGALIDIEDRKRAEDELRQSQNELARVARMTTLGELAVSIAHEVNQPLMAIVTDAGTCMRWLDEAQFDATRARQAAERVVREGHRAGEIVAGIRALARKAPARMAPMDLHQAIRDVLLVLNGEFRRRGVDAGFDVGQQPLTVLGDRTQLQQVLLNLLMNSVEAMADTEQAGKRLTICSTAREDGFGEVSVIDTGTGVERNDLDRIFDAFFSTKPGGIGMGLSICRSIVEAHGGTVSARNDVPRGSIFSFTVPLAVGAME</sequence>
<dbReference type="PANTHER" id="PTHR43304">
    <property type="entry name" value="PHYTOCHROME-LIKE PROTEIN CPH1"/>
    <property type="match status" value="1"/>
</dbReference>
<dbReference type="Gene3D" id="1.10.287.130">
    <property type="match status" value="1"/>
</dbReference>
<dbReference type="SUPFAM" id="SSF55785">
    <property type="entry name" value="PYP-like sensor domain (PAS domain)"/>
    <property type="match status" value="3"/>
</dbReference>
<dbReference type="InterPro" id="IPR005467">
    <property type="entry name" value="His_kinase_dom"/>
</dbReference>
<dbReference type="SMART" id="SM00086">
    <property type="entry name" value="PAC"/>
    <property type="match status" value="3"/>
</dbReference>
<dbReference type="InterPro" id="IPR004358">
    <property type="entry name" value="Sig_transdc_His_kin-like_C"/>
</dbReference>
<dbReference type="EC" id="2.7.13.3" evidence="2"/>
<dbReference type="Pfam" id="PF02518">
    <property type="entry name" value="HATPase_c"/>
    <property type="match status" value="1"/>
</dbReference>
<dbReference type="CDD" id="cd00130">
    <property type="entry name" value="PAS"/>
    <property type="match status" value="3"/>
</dbReference>
<dbReference type="NCBIfam" id="TIGR00229">
    <property type="entry name" value="sensory_box"/>
    <property type="match status" value="3"/>
</dbReference>
<feature type="domain" description="PAC" evidence="8">
    <location>
        <begin position="375"/>
        <end position="426"/>
    </location>
</feature>
<gene>
    <name evidence="9" type="ORF">GCM10009107_16760</name>
</gene>
<protein>
    <recommendedName>
        <fullName evidence="2">histidine kinase</fullName>
        <ecNumber evidence="2">2.7.13.3</ecNumber>
    </recommendedName>
</protein>
<evidence type="ECO:0000259" key="8">
    <source>
        <dbReference type="PROSITE" id="PS50113"/>
    </source>
</evidence>